<evidence type="ECO:0000313" key="12">
    <source>
        <dbReference type="Proteomes" id="UP000282674"/>
    </source>
</evidence>
<evidence type="ECO:0000256" key="6">
    <source>
        <dbReference type="ARBA" id="ARBA00023065"/>
    </source>
</evidence>
<keyword evidence="5 10" id="KW-0375">Hydrogen ion transport</keyword>
<name>A0A3M2LRF4_9ACTN</name>
<evidence type="ECO:0000256" key="7">
    <source>
        <dbReference type="ARBA" id="ARBA00023136"/>
    </source>
</evidence>
<evidence type="ECO:0000256" key="1">
    <source>
        <dbReference type="ARBA" id="ARBA00003456"/>
    </source>
</evidence>
<reference evidence="11 12" key="1">
    <citation type="submission" date="2018-10" db="EMBL/GenBank/DDBJ databases">
        <title>Isolation from soil.</title>
        <authorList>
            <person name="Hu J."/>
        </authorList>
    </citation>
    <scope>NUCLEOTIDE SEQUENCE [LARGE SCALE GENOMIC DNA]</scope>
    <source>
        <strain evidence="11 12">NEAU-Ht49</strain>
    </source>
</reference>
<dbReference type="PRINTS" id="PR00126">
    <property type="entry name" value="ATPASEGAMMA"/>
</dbReference>
<keyword evidence="4 10" id="KW-0813">Transport</keyword>
<dbReference type="NCBIfam" id="TIGR01146">
    <property type="entry name" value="ATPsyn_F1gamma"/>
    <property type="match status" value="1"/>
</dbReference>
<keyword evidence="12" id="KW-1185">Reference proteome</keyword>
<protein>
    <recommendedName>
        <fullName evidence="10">ATP synthase gamma chain</fullName>
    </recommendedName>
    <alternativeName>
        <fullName evidence="10">ATP synthase F1 sector gamma subunit</fullName>
    </alternativeName>
    <alternativeName>
        <fullName evidence="10">F-ATPase gamma subunit</fullName>
    </alternativeName>
</protein>
<dbReference type="PROSITE" id="PS00153">
    <property type="entry name" value="ATPASE_GAMMA"/>
    <property type="match status" value="1"/>
</dbReference>
<dbReference type="NCBIfam" id="NF004145">
    <property type="entry name" value="PRK05621.1-2"/>
    <property type="match status" value="1"/>
</dbReference>
<comment type="function">
    <text evidence="1 10">Produces ATP from ADP in the presence of a proton gradient across the membrane. The gamma chain is believed to be important in regulating ATPase activity and the flow of protons through the CF(0) complex.</text>
</comment>
<evidence type="ECO:0000256" key="8">
    <source>
        <dbReference type="ARBA" id="ARBA00023196"/>
    </source>
</evidence>
<dbReference type="OrthoDB" id="9812769at2"/>
<comment type="caution">
    <text evidence="11">The sequence shown here is derived from an EMBL/GenBank/DDBJ whole genome shotgun (WGS) entry which is preliminary data.</text>
</comment>
<comment type="subcellular location">
    <subcellularLocation>
        <location evidence="10">Cell membrane</location>
        <topology evidence="10">Peripheral membrane protein</topology>
    </subcellularLocation>
    <subcellularLocation>
        <location evidence="2">Membrane</location>
        <topology evidence="2">Peripheral membrane protein</topology>
    </subcellularLocation>
</comment>
<dbReference type="Pfam" id="PF00231">
    <property type="entry name" value="ATP-synt"/>
    <property type="match status" value="1"/>
</dbReference>
<evidence type="ECO:0000313" key="11">
    <source>
        <dbReference type="EMBL" id="RMI39143.1"/>
    </source>
</evidence>
<dbReference type="HAMAP" id="MF_00815">
    <property type="entry name" value="ATP_synth_gamma_bact"/>
    <property type="match status" value="1"/>
</dbReference>
<dbReference type="InterPro" id="IPR023632">
    <property type="entry name" value="ATP_synth_F1_gsu_CS"/>
</dbReference>
<evidence type="ECO:0000256" key="3">
    <source>
        <dbReference type="ARBA" id="ARBA00007681"/>
    </source>
</evidence>
<dbReference type="GO" id="GO:0005886">
    <property type="term" value="C:plasma membrane"/>
    <property type="evidence" value="ECO:0007669"/>
    <property type="project" value="UniProtKB-SubCell"/>
</dbReference>
<dbReference type="SUPFAM" id="SSF52943">
    <property type="entry name" value="ATP synthase (F1-ATPase), gamma subunit"/>
    <property type="match status" value="1"/>
</dbReference>
<dbReference type="Proteomes" id="UP000282674">
    <property type="component" value="Unassembled WGS sequence"/>
</dbReference>
<dbReference type="Gene3D" id="1.10.287.80">
    <property type="entry name" value="ATP synthase, gamma subunit, helix hairpin domain"/>
    <property type="match status" value="1"/>
</dbReference>
<keyword evidence="6 10" id="KW-0406">Ion transport</keyword>
<evidence type="ECO:0000256" key="10">
    <source>
        <dbReference type="HAMAP-Rule" id="MF_00815"/>
    </source>
</evidence>
<organism evidence="11 12">
    <name type="scientific">Actinomadura harenae</name>
    <dbReference type="NCBI Taxonomy" id="2483351"/>
    <lineage>
        <taxon>Bacteria</taxon>
        <taxon>Bacillati</taxon>
        <taxon>Actinomycetota</taxon>
        <taxon>Actinomycetes</taxon>
        <taxon>Streptosporangiales</taxon>
        <taxon>Thermomonosporaceae</taxon>
        <taxon>Actinomadura</taxon>
    </lineage>
</organism>
<gene>
    <name evidence="10" type="primary">atpG</name>
    <name evidence="11" type="ORF">EBO15_30705</name>
</gene>
<keyword evidence="8 10" id="KW-0139">CF(1)</keyword>
<dbReference type="GO" id="GO:0042777">
    <property type="term" value="P:proton motive force-driven plasma membrane ATP synthesis"/>
    <property type="evidence" value="ECO:0007669"/>
    <property type="project" value="UniProtKB-UniRule"/>
</dbReference>
<keyword evidence="11" id="KW-0378">Hydrolase</keyword>
<dbReference type="GO" id="GO:0005524">
    <property type="term" value="F:ATP binding"/>
    <property type="evidence" value="ECO:0007669"/>
    <property type="project" value="UniProtKB-UniRule"/>
</dbReference>
<dbReference type="GO" id="GO:0046933">
    <property type="term" value="F:proton-transporting ATP synthase activity, rotational mechanism"/>
    <property type="evidence" value="ECO:0007669"/>
    <property type="project" value="UniProtKB-UniRule"/>
</dbReference>
<evidence type="ECO:0000256" key="4">
    <source>
        <dbReference type="ARBA" id="ARBA00022448"/>
    </source>
</evidence>
<dbReference type="Gene3D" id="3.40.1380.10">
    <property type="match status" value="1"/>
</dbReference>
<dbReference type="PANTHER" id="PTHR11693">
    <property type="entry name" value="ATP SYNTHASE GAMMA CHAIN"/>
    <property type="match status" value="1"/>
</dbReference>
<dbReference type="GO" id="GO:0016787">
    <property type="term" value="F:hydrolase activity"/>
    <property type="evidence" value="ECO:0007669"/>
    <property type="project" value="UniProtKB-KW"/>
</dbReference>
<dbReference type="CDD" id="cd12151">
    <property type="entry name" value="F1-ATPase_gamma"/>
    <property type="match status" value="1"/>
</dbReference>
<sequence>MAAQLRALRNRIRSVKSTAKITRAQELIAAARISQAQLRLFQAMPYARQVTRAVEALISHHVQMDHALLNEDPDTSRVALLVLSSDRGFCGAFNNNAIKQGEALMANLRERGSEPVLYVAGQRGIDHFRFKDVPVERSWHGDSGRPDYATTAEIGQTLLEAFDRPTKDGGVGGVHVVYNEFVSMLSQKVNVRRILPLEVEEVEEGEVELGAASAYEFEPDPLLLLDGLLRQYVNGRLWHMRLESAAAEHAARRAAMMAATDNAHDLIESLTRQANEARQEEITMEISEIVAGANALSGSRGD</sequence>
<proteinExistence type="inferred from homology"/>
<evidence type="ECO:0000256" key="2">
    <source>
        <dbReference type="ARBA" id="ARBA00004170"/>
    </source>
</evidence>
<evidence type="ECO:0000256" key="5">
    <source>
        <dbReference type="ARBA" id="ARBA00022781"/>
    </source>
</evidence>
<dbReference type="InterPro" id="IPR000131">
    <property type="entry name" value="ATP_synth_F1_gsu"/>
</dbReference>
<dbReference type="InterPro" id="IPR035968">
    <property type="entry name" value="ATP_synth_F1_ATPase_gsu"/>
</dbReference>
<dbReference type="RefSeq" id="WP_122197970.1">
    <property type="nucleotide sequence ID" value="NZ_JBHSKC010000017.1"/>
</dbReference>
<keyword evidence="10" id="KW-1003">Cell membrane</keyword>
<dbReference type="EMBL" id="RFFG01000073">
    <property type="protein sequence ID" value="RMI39143.1"/>
    <property type="molecule type" value="Genomic_DNA"/>
</dbReference>
<comment type="similarity">
    <text evidence="3 10">Belongs to the ATPase gamma chain family.</text>
</comment>
<keyword evidence="9 10" id="KW-0066">ATP synthesis</keyword>
<dbReference type="AlphaFoldDB" id="A0A3M2LRF4"/>
<keyword evidence="7 10" id="KW-0472">Membrane</keyword>
<comment type="subunit">
    <text evidence="10">F-type ATPases have 2 components, CF(1) - the catalytic core - and CF(0) - the membrane proton channel. CF(1) has five subunits: alpha(3), beta(3), gamma(1), delta(1), epsilon(1). CF(0) has three main subunits: a, b and c.</text>
</comment>
<evidence type="ECO:0000256" key="9">
    <source>
        <dbReference type="ARBA" id="ARBA00023310"/>
    </source>
</evidence>
<accession>A0A3M2LRF4</accession>
<dbReference type="PANTHER" id="PTHR11693:SF22">
    <property type="entry name" value="ATP SYNTHASE SUBUNIT GAMMA, MITOCHONDRIAL"/>
    <property type="match status" value="1"/>
</dbReference>
<dbReference type="GO" id="GO:0045259">
    <property type="term" value="C:proton-transporting ATP synthase complex"/>
    <property type="evidence" value="ECO:0007669"/>
    <property type="project" value="UniProtKB-KW"/>
</dbReference>